<evidence type="ECO:0000313" key="2">
    <source>
        <dbReference type="Proteomes" id="UP001062846"/>
    </source>
</evidence>
<dbReference type="EMBL" id="CM046397">
    <property type="protein sequence ID" value="KAI8535454.1"/>
    <property type="molecule type" value="Genomic_DNA"/>
</dbReference>
<reference evidence="1" key="1">
    <citation type="submission" date="2022-02" db="EMBL/GenBank/DDBJ databases">
        <title>Plant Genome Project.</title>
        <authorList>
            <person name="Zhang R.-G."/>
        </authorList>
    </citation>
    <scope>NUCLEOTIDE SEQUENCE</scope>
    <source>
        <strain evidence="1">AT1</strain>
    </source>
</reference>
<name>A0ACC0M3H4_RHOML</name>
<gene>
    <name evidence="1" type="ORF">RHMOL_Rhmol10G0175700</name>
</gene>
<protein>
    <submittedName>
        <fullName evidence="1">Uncharacterized protein</fullName>
    </submittedName>
</protein>
<organism evidence="1 2">
    <name type="scientific">Rhododendron molle</name>
    <name type="common">Chinese azalea</name>
    <name type="synonym">Azalea mollis</name>
    <dbReference type="NCBI Taxonomy" id="49168"/>
    <lineage>
        <taxon>Eukaryota</taxon>
        <taxon>Viridiplantae</taxon>
        <taxon>Streptophyta</taxon>
        <taxon>Embryophyta</taxon>
        <taxon>Tracheophyta</taxon>
        <taxon>Spermatophyta</taxon>
        <taxon>Magnoliopsida</taxon>
        <taxon>eudicotyledons</taxon>
        <taxon>Gunneridae</taxon>
        <taxon>Pentapetalae</taxon>
        <taxon>asterids</taxon>
        <taxon>Ericales</taxon>
        <taxon>Ericaceae</taxon>
        <taxon>Ericoideae</taxon>
        <taxon>Rhodoreae</taxon>
        <taxon>Rhododendron</taxon>
    </lineage>
</organism>
<dbReference type="Proteomes" id="UP001062846">
    <property type="component" value="Chromosome 10"/>
</dbReference>
<evidence type="ECO:0000313" key="1">
    <source>
        <dbReference type="EMBL" id="KAI8535454.1"/>
    </source>
</evidence>
<comment type="caution">
    <text evidence="1">The sequence shown here is derived from an EMBL/GenBank/DDBJ whole genome shotgun (WGS) entry which is preliminary data.</text>
</comment>
<sequence>MERKGKERKIKKFSFPLFGWKRKCKENKNFKGNEQYIFPPIFLSFSSHFIFFSFPFFSSSSKQSLRFPFSFESRSSMADEAPRSETPPRSVEQARASVEATIASDTAGGTESSWNNNNSVETSSITSDGERRNSLEYADELMERGSKAAKEQDYAEATECYSRALEIRVVHYGELSLECVNAYYKYGCALLYKAQDEADPLGSVPKKEEESEQIPKKDGSVKDALNRESSSASVSSNAKEVETSQLHEGAPDDG</sequence>
<keyword evidence="2" id="KW-1185">Reference proteome</keyword>
<proteinExistence type="predicted"/>
<accession>A0ACC0M3H4</accession>